<comment type="caution">
    <text evidence="2">The sequence shown here is derived from an EMBL/GenBank/DDBJ whole genome shotgun (WGS) entry which is preliminary data.</text>
</comment>
<dbReference type="EMBL" id="DSOK01000440">
    <property type="protein sequence ID" value="HEN16967.1"/>
    <property type="molecule type" value="Genomic_DNA"/>
</dbReference>
<proteinExistence type="predicted"/>
<evidence type="ECO:0000313" key="2">
    <source>
        <dbReference type="EMBL" id="HEN16967.1"/>
    </source>
</evidence>
<feature type="region of interest" description="Disordered" evidence="1">
    <location>
        <begin position="191"/>
        <end position="210"/>
    </location>
</feature>
<reference evidence="2" key="1">
    <citation type="journal article" date="2020" name="mSystems">
        <title>Genome- and Community-Level Interaction Insights into Carbon Utilization and Element Cycling Functions of Hydrothermarchaeota in Hydrothermal Sediment.</title>
        <authorList>
            <person name="Zhou Z."/>
            <person name="Liu Y."/>
            <person name="Xu W."/>
            <person name="Pan J."/>
            <person name="Luo Z.H."/>
            <person name="Li M."/>
        </authorList>
    </citation>
    <scope>NUCLEOTIDE SEQUENCE [LARGE SCALE GENOMIC DNA]</scope>
    <source>
        <strain evidence="2">SpSt-339</strain>
    </source>
</reference>
<evidence type="ECO:0000256" key="1">
    <source>
        <dbReference type="SAM" id="MobiDB-lite"/>
    </source>
</evidence>
<gene>
    <name evidence="2" type="ORF">ENQ76_16015</name>
</gene>
<dbReference type="AlphaFoldDB" id="A0A7C2K339"/>
<accession>A0A7C2K339</accession>
<sequence length="233" mass="25912">MSESNHDPTTDVLPITEHIADWRGPELRVDFAQRLVTDVVLSGPVSRNGHRYTEEALQQAAPLYDHKPVFLDHAPNLARPFERSMRDLVGTVLNPRYEGGRIRGDIQVLDTEAGRTFLALVDSGNPAVGMSHVVLAQRGRDPQVVERIHDVVSVDAVVFPATTQGLRETAEFRDLEQRCLSLEAETRRLSAALQQREHRQPTSRSRAAAPASFDQRFIAAVRGRPVNVLGGWS</sequence>
<name>A0A7C2K339_9PLAN</name>
<organism evidence="2">
    <name type="scientific">Schlesneria paludicola</name>
    <dbReference type="NCBI Taxonomy" id="360056"/>
    <lineage>
        <taxon>Bacteria</taxon>
        <taxon>Pseudomonadati</taxon>
        <taxon>Planctomycetota</taxon>
        <taxon>Planctomycetia</taxon>
        <taxon>Planctomycetales</taxon>
        <taxon>Planctomycetaceae</taxon>
        <taxon>Schlesneria</taxon>
    </lineage>
</organism>
<protein>
    <submittedName>
        <fullName evidence="2">Uncharacterized protein</fullName>
    </submittedName>
</protein>